<dbReference type="InterPro" id="IPR025285">
    <property type="entry name" value="DUF4145"/>
</dbReference>
<reference evidence="2 4" key="1">
    <citation type="submission" date="2018-11" db="EMBL/GenBank/DDBJ databases">
        <title>Shewanella sp. M2.</title>
        <authorList>
            <person name="Hwang Y.J."/>
            <person name="Hwang C.Y."/>
        </authorList>
    </citation>
    <scope>NUCLEOTIDE SEQUENCE [LARGE SCALE GENOMIC DNA]</scope>
    <source>
        <strain evidence="2 4">M2</strain>
    </source>
</reference>
<dbReference type="Pfam" id="PF13643">
    <property type="entry name" value="DUF4145"/>
    <property type="match status" value="1"/>
</dbReference>
<protein>
    <submittedName>
        <fullName evidence="3">DUF4145 domain-containing protein</fullName>
    </submittedName>
</protein>
<gene>
    <name evidence="3" type="ORF">EGC77_21100</name>
    <name evidence="2" type="ORF">EGC80_13445</name>
</gene>
<sequence length="202" mass="22261">MTTILTQGVHSGKPFFESSNGSLYCAPVVQNCNISRCYNCKDISVWIHDKIVYPNTKIDIKPNSDLPEHIQALFNEAREIAELSPKGAAALLRLCIQHLCKELGESGKKIDKDIASLVSKGLNPLVQKALDVVRVVGNEAVHPGEINLDDDKGIAIKLFGLVNLISEQMISHPKHVEALYGDLPEDKLKGIEQRNNKALETK</sequence>
<keyword evidence="4" id="KW-1185">Reference proteome</keyword>
<accession>A0A3N4DDQ4</accession>
<proteinExistence type="predicted"/>
<reference evidence="3" key="3">
    <citation type="submission" date="2018-11" db="EMBL/GenBank/DDBJ databases">
        <authorList>
            <person name="Hwang Y.J."/>
            <person name="Hwang C.Y."/>
        </authorList>
    </citation>
    <scope>NUCLEOTIDE SEQUENCE</scope>
    <source>
        <strain evidence="3">R106</strain>
    </source>
</reference>
<evidence type="ECO:0000313" key="3">
    <source>
        <dbReference type="EMBL" id="RPA22697.1"/>
    </source>
</evidence>
<name>A0A3N4DDQ4_9GAMM</name>
<organism evidence="3 5">
    <name type="scientific">Shewanella psychromarinicola</name>
    <dbReference type="NCBI Taxonomy" id="2487742"/>
    <lineage>
        <taxon>Bacteria</taxon>
        <taxon>Pseudomonadati</taxon>
        <taxon>Pseudomonadota</taxon>
        <taxon>Gammaproteobacteria</taxon>
        <taxon>Alteromonadales</taxon>
        <taxon>Shewanellaceae</taxon>
        <taxon>Shewanella</taxon>
    </lineage>
</organism>
<evidence type="ECO:0000313" key="5">
    <source>
        <dbReference type="Proteomes" id="UP000278855"/>
    </source>
</evidence>
<dbReference type="Proteomes" id="UP000273778">
    <property type="component" value="Chromosome"/>
</dbReference>
<evidence type="ECO:0000313" key="4">
    <source>
        <dbReference type="Proteomes" id="UP000273778"/>
    </source>
</evidence>
<dbReference type="EMBL" id="RKKB01000029">
    <property type="protein sequence ID" value="RPA22697.1"/>
    <property type="molecule type" value="Genomic_DNA"/>
</dbReference>
<feature type="domain" description="DUF4145" evidence="1">
    <location>
        <begin position="75"/>
        <end position="150"/>
    </location>
</feature>
<dbReference type="EMBL" id="CP034073">
    <property type="protein sequence ID" value="AZG35786.1"/>
    <property type="molecule type" value="Genomic_DNA"/>
</dbReference>
<reference evidence="5" key="2">
    <citation type="submission" date="2018-11" db="EMBL/GenBank/DDBJ databases">
        <title>Shewanella sp. R106.</title>
        <authorList>
            <person name="Hwang Y.J."/>
            <person name="Hwang C.Y."/>
        </authorList>
    </citation>
    <scope>NUCLEOTIDE SEQUENCE [LARGE SCALE GENOMIC DNA]</scope>
    <source>
        <strain evidence="5">R106</strain>
    </source>
</reference>
<dbReference type="OrthoDB" id="9808624at2"/>
<dbReference type="KEGG" id="spsr:EGC80_13445"/>
<evidence type="ECO:0000259" key="1">
    <source>
        <dbReference type="Pfam" id="PF13643"/>
    </source>
</evidence>
<dbReference type="AlphaFoldDB" id="A0A3N4DDQ4"/>
<dbReference type="Proteomes" id="UP000278855">
    <property type="component" value="Unassembled WGS sequence"/>
</dbReference>
<evidence type="ECO:0000313" key="2">
    <source>
        <dbReference type="EMBL" id="AZG35786.1"/>
    </source>
</evidence>
<dbReference type="RefSeq" id="WP_124014184.1">
    <property type="nucleotide sequence ID" value="NZ_CP034073.1"/>
</dbReference>